<dbReference type="GO" id="GO:0031317">
    <property type="term" value="C:tripartite ATP-independent periplasmic transporter complex"/>
    <property type="evidence" value="ECO:0007669"/>
    <property type="project" value="InterPro"/>
</dbReference>
<gene>
    <name evidence="6" type="ORF">CX676_15645</name>
</gene>
<dbReference type="InterPro" id="IPR019546">
    <property type="entry name" value="TAT_signal_bac_arc"/>
</dbReference>
<evidence type="ECO:0000256" key="4">
    <source>
        <dbReference type="PIRSR" id="PIRSR039026-1"/>
    </source>
</evidence>
<keyword evidence="5" id="KW-0479">Metal-binding</keyword>
<dbReference type="Proteomes" id="UP000234530">
    <property type="component" value="Chromosome"/>
</dbReference>
<dbReference type="Gene3D" id="3.40.190.10">
    <property type="entry name" value="Periplasmic binding protein-like II"/>
    <property type="match status" value="1"/>
</dbReference>
<comment type="subcellular location">
    <subcellularLocation>
        <location evidence="1">Periplasm</location>
    </subcellularLocation>
</comment>
<evidence type="ECO:0000256" key="2">
    <source>
        <dbReference type="ARBA" id="ARBA00022729"/>
    </source>
</evidence>
<dbReference type="GO" id="GO:0055085">
    <property type="term" value="P:transmembrane transport"/>
    <property type="evidence" value="ECO:0007669"/>
    <property type="project" value="InterPro"/>
</dbReference>
<reference evidence="6 7" key="1">
    <citation type="journal article" date="2013" name="Antonie Van Leeuwenhoek">
        <title>Paracoccus zhejiangensis sp. nov., isolated from activated sludge in wastewater-treatment system.</title>
        <authorList>
            <person name="Wu Z.G."/>
            <person name="Zhang D.F."/>
            <person name="Liu Y.L."/>
            <person name="Wang F."/>
            <person name="Jiang X."/>
            <person name="Li C."/>
            <person name="Li S.P."/>
            <person name="Hong Q."/>
            <person name="Li W.J."/>
        </authorList>
    </citation>
    <scope>NUCLEOTIDE SEQUENCE [LARGE SCALE GENOMIC DNA]</scope>
    <source>
        <strain evidence="6 7">J6</strain>
    </source>
</reference>
<dbReference type="PANTHER" id="PTHR33376">
    <property type="match status" value="1"/>
</dbReference>
<feature type="binding site" evidence="5">
    <location>
        <position position="213"/>
    </location>
    <ligand>
        <name>substrate</name>
    </ligand>
</feature>
<keyword evidence="2" id="KW-0732">Signal</keyword>
<dbReference type="PIRSF" id="PIRSF039026">
    <property type="entry name" value="SiaP"/>
    <property type="match status" value="1"/>
</dbReference>
<dbReference type="NCBIfam" id="TIGR01409">
    <property type="entry name" value="TAT_signal_seq"/>
    <property type="match status" value="1"/>
</dbReference>
<dbReference type="OrthoDB" id="9780733at2"/>
<evidence type="ECO:0000256" key="5">
    <source>
        <dbReference type="PIRSR" id="PIRSR039026-2"/>
    </source>
</evidence>
<dbReference type="NCBIfam" id="NF037995">
    <property type="entry name" value="TRAP_S1"/>
    <property type="match status" value="1"/>
</dbReference>
<organism evidence="6 7">
    <name type="scientific">Paracoccus zhejiangensis</name>
    <dbReference type="NCBI Taxonomy" id="1077935"/>
    <lineage>
        <taxon>Bacteria</taxon>
        <taxon>Pseudomonadati</taxon>
        <taxon>Pseudomonadota</taxon>
        <taxon>Alphaproteobacteria</taxon>
        <taxon>Rhodobacterales</taxon>
        <taxon>Paracoccaceae</taxon>
        <taxon>Paracoccus</taxon>
    </lineage>
</organism>
<feature type="binding site" evidence="5">
    <location>
        <position position="214"/>
    </location>
    <ligand>
        <name>Na(+)</name>
        <dbReference type="ChEBI" id="CHEBI:29101"/>
    </ligand>
</feature>
<dbReference type="AlphaFoldDB" id="A0A2H5F1J9"/>
<feature type="binding site" evidence="4">
    <location>
        <position position="176"/>
    </location>
    <ligand>
        <name>substrate</name>
    </ligand>
</feature>
<keyword evidence="7" id="KW-1185">Reference proteome</keyword>
<keyword evidence="3" id="KW-0574">Periplasm</keyword>
<feature type="binding site" evidence="5">
    <location>
        <position position="239"/>
    </location>
    <ligand>
        <name>substrate</name>
    </ligand>
</feature>
<dbReference type="GO" id="GO:0046872">
    <property type="term" value="F:metal ion binding"/>
    <property type="evidence" value="ECO:0007669"/>
    <property type="project" value="UniProtKB-KW"/>
</dbReference>
<dbReference type="InterPro" id="IPR006311">
    <property type="entry name" value="TAT_signal"/>
</dbReference>
<dbReference type="KEGG" id="pzh:CX676_15645"/>
<dbReference type="InterPro" id="IPR026289">
    <property type="entry name" value="SBP_TakP-like"/>
</dbReference>
<dbReference type="InterPro" id="IPR018389">
    <property type="entry name" value="DctP_fam"/>
</dbReference>
<evidence type="ECO:0000313" key="6">
    <source>
        <dbReference type="EMBL" id="AUH65420.1"/>
    </source>
</evidence>
<dbReference type="RefSeq" id="WP_101753443.1">
    <property type="nucleotide sequence ID" value="NZ_CP025430.1"/>
</dbReference>
<proteinExistence type="predicted"/>
<dbReference type="EMBL" id="CP025430">
    <property type="protein sequence ID" value="AUH65420.1"/>
    <property type="molecule type" value="Genomic_DNA"/>
</dbReference>
<dbReference type="Pfam" id="PF03480">
    <property type="entry name" value="DctP"/>
    <property type="match status" value="1"/>
</dbReference>
<sequence length="363" mass="39319">MKRRDFLTTGAVGGAATALASPAIAQSNPVLQWRLQSSYPKSLDTIYGAAEVFAKAVLEASDGNFQIQVFAAGEIVPPLAIVEGVQSGTVEMGQTGSYFYIGLDPAFAFGTSLPFGPNTRFQQAWFNEAGGNDLFNEFLAGYNIHHLPLGGTGAQMGGWFRKEINTLADLKGLKMRIGGLSGMILQRLGLVPSQIAAGDVYPSLERGTIDAAEFVGPYDDEKLGLSKIAPYYYYPGFWEGAATLSLFIGLEKWNELPERYRSILTMAAGYAGALQLAKYDAQNAEALRRLVAGGAQLRVFPGDVLQASYDAANAFYAETSAKSASFKTLYDHQMKFRDDTLPWLQISEYAYDTLLLQASQGAK</sequence>
<name>A0A2H5F1J9_9RHOB</name>
<protein>
    <submittedName>
        <fullName evidence="6">ABC transporter substrate-binding protein</fullName>
    </submittedName>
</protein>
<accession>A0A2H5F1J9</accession>
<evidence type="ECO:0000256" key="1">
    <source>
        <dbReference type="ARBA" id="ARBA00004418"/>
    </source>
</evidence>
<dbReference type="Gene3D" id="3.40.190.170">
    <property type="entry name" value="Bacterial extracellular solute-binding protein, family 7"/>
    <property type="match status" value="1"/>
</dbReference>
<dbReference type="PROSITE" id="PS51318">
    <property type="entry name" value="TAT"/>
    <property type="match status" value="1"/>
</dbReference>
<dbReference type="PANTHER" id="PTHR33376:SF5">
    <property type="entry name" value="EXTRACYTOPLASMIC SOLUTE RECEPTOR PROTEIN"/>
    <property type="match status" value="1"/>
</dbReference>
<dbReference type="InterPro" id="IPR038404">
    <property type="entry name" value="TRAP_DctP_sf"/>
</dbReference>
<evidence type="ECO:0000313" key="7">
    <source>
        <dbReference type="Proteomes" id="UP000234530"/>
    </source>
</evidence>
<evidence type="ECO:0000256" key="3">
    <source>
        <dbReference type="ARBA" id="ARBA00022764"/>
    </source>
</evidence>
<dbReference type="GO" id="GO:0042597">
    <property type="term" value="C:periplasmic space"/>
    <property type="evidence" value="ECO:0007669"/>
    <property type="project" value="UniProtKB-SubCell"/>
</dbReference>
<feature type="binding site" evidence="4">
    <location>
        <position position="155"/>
    </location>
    <ligand>
        <name>substrate</name>
    </ligand>
</feature>